<keyword evidence="3" id="KW-1185">Reference proteome</keyword>
<dbReference type="PATRIC" id="fig|47500.8.peg.2313"/>
<evidence type="ECO:0000313" key="4">
    <source>
        <dbReference type="Proteomes" id="UP000182836"/>
    </source>
</evidence>
<dbReference type="EMBL" id="LGUG01000004">
    <property type="protein sequence ID" value="KON95040.1"/>
    <property type="molecule type" value="Genomic_DNA"/>
</dbReference>
<dbReference type="AlphaFoldDB" id="A0A0D1XKK3"/>
<evidence type="ECO:0000313" key="1">
    <source>
        <dbReference type="EMBL" id="KON95040.1"/>
    </source>
</evidence>
<gene>
    <name evidence="1" type="ORF">AF333_05635</name>
    <name evidence="2" type="ORF">SAMN04487909_117111</name>
</gene>
<accession>A0A0D1XKK3</accession>
<evidence type="ECO:0000313" key="3">
    <source>
        <dbReference type="Proteomes" id="UP000037269"/>
    </source>
</evidence>
<evidence type="ECO:0000313" key="2">
    <source>
        <dbReference type="EMBL" id="SDJ42756.1"/>
    </source>
</evidence>
<dbReference type="Proteomes" id="UP000182836">
    <property type="component" value="Unassembled WGS sequence"/>
</dbReference>
<reference evidence="1 3" key="1">
    <citation type="submission" date="2015-07" db="EMBL/GenBank/DDBJ databases">
        <title>Fjat-14205 dsm 2895.</title>
        <authorList>
            <person name="Liu B."/>
            <person name="Wang J."/>
            <person name="Zhu Y."/>
            <person name="Liu G."/>
            <person name="Chen Q."/>
            <person name="Chen Z."/>
            <person name="Lan J."/>
            <person name="Che J."/>
            <person name="Ge C."/>
            <person name="Shi H."/>
            <person name="Pan Z."/>
            <person name="Liu X."/>
        </authorList>
    </citation>
    <scope>NUCLEOTIDE SEQUENCE [LARGE SCALE GENOMIC DNA]</scope>
    <source>
        <strain evidence="1 3">DSM 2895</strain>
    </source>
</reference>
<proteinExistence type="predicted"/>
<name>A0A0D1XKK3_ANEMI</name>
<reference evidence="2 4" key="2">
    <citation type="submission" date="2016-10" db="EMBL/GenBank/DDBJ databases">
        <authorList>
            <person name="de Groot N.N."/>
        </authorList>
    </citation>
    <scope>NUCLEOTIDE SEQUENCE [LARGE SCALE GENOMIC DNA]</scope>
    <source>
        <strain evidence="2 4">DSM 2895</strain>
    </source>
</reference>
<dbReference type="GeneID" id="42304683"/>
<dbReference type="RefSeq" id="WP_043067277.1">
    <property type="nucleotide sequence ID" value="NZ_BJOA01000034.1"/>
</dbReference>
<sequence length="89" mass="11021">MKDYVQEHVEQLISRYEQLVQNQYQKNDKLPEFDTMRLYYDAKTICYEDFLQELRFILRVKQLHEETENMSIEKLIEKGEKLSQERDEK</sequence>
<dbReference type="Proteomes" id="UP000037269">
    <property type="component" value="Unassembled WGS sequence"/>
</dbReference>
<dbReference type="EMBL" id="FNED01000017">
    <property type="protein sequence ID" value="SDJ42756.1"/>
    <property type="molecule type" value="Genomic_DNA"/>
</dbReference>
<protein>
    <submittedName>
        <fullName evidence="1">Uncharacterized protein</fullName>
    </submittedName>
</protein>
<organism evidence="1 3">
    <name type="scientific">Aneurinibacillus migulanus</name>
    <name type="common">Bacillus migulanus</name>
    <dbReference type="NCBI Taxonomy" id="47500"/>
    <lineage>
        <taxon>Bacteria</taxon>
        <taxon>Bacillati</taxon>
        <taxon>Bacillota</taxon>
        <taxon>Bacilli</taxon>
        <taxon>Bacillales</taxon>
        <taxon>Paenibacillaceae</taxon>
        <taxon>Aneurinibacillus group</taxon>
        <taxon>Aneurinibacillus</taxon>
    </lineage>
</organism>